<dbReference type="Proteomes" id="UP000251135">
    <property type="component" value="Unassembled WGS sequence"/>
</dbReference>
<comment type="caution">
    <text evidence="3">The sequence shown here is derived from an EMBL/GenBank/DDBJ whole genome shotgun (WGS) entry which is preliminary data.</text>
</comment>
<evidence type="ECO:0000313" key="3">
    <source>
        <dbReference type="EMBL" id="PUE63955.1"/>
    </source>
</evidence>
<keyword evidence="1" id="KW-0812">Transmembrane</keyword>
<accession>A0A363CXY5</accession>
<feature type="transmembrane region" description="Helical" evidence="1">
    <location>
        <begin position="35"/>
        <end position="55"/>
    </location>
</feature>
<dbReference type="EMBL" id="MUXE01000012">
    <property type="protein sequence ID" value="PUE63955.1"/>
    <property type="molecule type" value="Genomic_DNA"/>
</dbReference>
<dbReference type="InterPro" id="IPR021309">
    <property type="entry name" value="YgaP-like_TM"/>
</dbReference>
<dbReference type="RefSeq" id="WP_108559823.1">
    <property type="nucleotide sequence ID" value="NZ_MUXE01000012.1"/>
</dbReference>
<gene>
    <name evidence="3" type="ORF">B0174_08875</name>
</gene>
<evidence type="ECO:0000313" key="4">
    <source>
        <dbReference type="Proteomes" id="UP000251135"/>
    </source>
</evidence>
<feature type="transmembrane region" description="Helical" evidence="1">
    <location>
        <begin position="12"/>
        <end position="29"/>
    </location>
</feature>
<dbReference type="AlphaFoldDB" id="A0A363CXY5"/>
<protein>
    <recommendedName>
        <fullName evidence="2">Inner membrane protein YgaP-like transmembrane domain-containing protein</fullName>
    </recommendedName>
</protein>
<proteinExistence type="predicted"/>
<evidence type="ECO:0000259" key="2">
    <source>
        <dbReference type="Pfam" id="PF11127"/>
    </source>
</evidence>
<dbReference type="Pfam" id="PF11127">
    <property type="entry name" value="YgaP-like_TM"/>
    <property type="match status" value="1"/>
</dbReference>
<evidence type="ECO:0000256" key="1">
    <source>
        <dbReference type="SAM" id="Phobius"/>
    </source>
</evidence>
<reference evidence="3 4" key="1">
    <citation type="submission" date="2017-02" db="EMBL/GenBank/DDBJ databases">
        <title>Arcobacter caeni sp. nov, a new Arcobacter species isolated from reclaimed water.</title>
        <authorList>
            <person name="Figueras M.J."/>
            <person name="Perez-Cataluna A."/>
            <person name="Salas-Masso N."/>
        </authorList>
    </citation>
    <scope>NUCLEOTIDE SEQUENCE [LARGE SCALE GENOMIC DNA]</scope>
    <source>
        <strain evidence="3 4">RW17-10</strain>
    </source>
</reference>
<name>A0A363CXY5_9BACT</name>
<dbReference type="OrthoDB" id="9804804at2"/>
<keyword evidence="4" id="KW-1185">Reference proteome</keyword>
<keyword evidence="1" id="KW-0472">Membrane</keyword>
<sequence length="68" mass="7719">MNIFDKIRSFCRPFRIVLGLVLIITGFLLSNPWFYLGVIPLILGIIGFCPVCIISKKCTPKFDDKKGK</sequence>
<keyword evidence="1" id="KW-1133">Transmembrane helix</keyword>
<feature type="domain" description="Inner membrane protein YgaP-like transmembrane" evidence="2">
    <location>
        <begin position="13"/>
        <end position="54"/>
    </location>
</feature>
<organism evidence="3 4">
    <name type="scientific">Arcobacter caeni</name>
    <dbReference type="NCBI Taxonomy" id="1912877"/>
    <lineage>
        <taxon>Bacteria</taxon>
        <taxon>Pseudomonadati</taxon>
        <taxon>Campylobacterota</taxon>
        <taxon>Epsilonproteobacteria</taxon>
        <taxon>Campylobacterales</taxon>
        <taxon>Arcobacteraceae</taxon>
        <taxon>Arcobacter</taxon>
    </lineage>
</organism>